<dbReference type="Pfam" id="PF22544">
    <property type="entry name" value="HYDIN_VesB_CFA65-like_Ig"/>
    <property type="match status" value="2"/>
</dbReference>
<dbReference type="InterPro" id="IPR011050">
    <property type="entry name" value="Pectin_lyase_fold/virulence"/>
</dbReference>
<feature type="compositionally biased region" description="Polar residues" evidence="6">
    <location>
        <begin position="1018"/>
        <end position="1037"/>
    </location>
</feature>
<dbReference type="RefSeq" id="WP_173158086.1">
    <property type="nucleotide sequence ID" value="NZ_AP022871.1"/>
</dbReference>
<dbReference type="NCBIfam" id="NF012200">
    <property type="entry name" value="choice_anch_D"/>
    <property type="match status" value="3"/>
</dbReference>
<dbReference type="PANTHER" id="PTHR45713:SF6">
    <property type="entry name" value="F5_8 TYPE C DOMAIN-CONTAINING PROTEIN"/>
    <property type="match status" value="1"/>
</dbReference>
<evidence type="ECO:0000256" key="5">
    <source>
        <dbReference type="ARBA" id="ARBA00023273"/>
    </source>
</evidence>
<feature type="signal peptide" evidence="7">
    <location>
        <begin position="1"/>
        <end position="32"/>
    </location>
</feature>
<dbReference type="InterPro" id="IPR008979">
    <property type="entry name" value="Galactose-bd-like_sf"/>
</dbReference>
<dbReference type="CDD" id="cd14490">
    <property type="entry name" value="CBM6-CBM35-CBM36_like_1"/>
    <property type="match status" value="1"/>
</dbReference>
<reference evidence="9 10" key="2">
    <citation type="submission" date="2020-03" db="EMBL/GenBank/DDBJ databases">
        <authorList>
            <person name="Ichikawa N."/>
            <person name="Kimura A."/>
            <person name="Kitahashi Y."/>
            <person name="Uohara A."/>
        </authorList>
    </citation>
    <scope>NUCLEOTIDE SEQUENCE [LARGE SCALE GENOMIC DNA]</scope>
    <source>
        <strain evidence="9 10">NBRC 105367</strain>
    </source>
</reference>
<feature type="chain" id="PRO_5026215473" description="F5/8 type C domain-containing protein" evidence="7">
    <location>
        <begin position="33"/>
        <end position="1178"/>
    </location>
</feature>
<evidence type="ECO:0000256" key="1">
    <source>
        <dbReference type="ARBA" id="ARBA00004138"/>
    </source>
</evidence>
<dbReference type="EMBL" id="AP022871">
    <property type="protein sequence ID" value="BCB86188.1"/>
    <property type="molecule type" value="Genomic_DNA"/>
</dbReference>
<keyword evidence="3" id="KW-0963">Cytoplasm</keyword>
<dbReference type="InterPro" id="IPR012334">
    <property type="entry name" value="Pectin_lyas_fold"/>
</dbReference>
<evidence type="ECO:0000256" key="2">
    <source>
        <dbReference type="ARBA" id="ARBA00004496"/>
    </source>
</evidence>
<dbReference type="InterPro" id="IPR031549">
    <property type="entry name" value="ASH"/>
</dbReference>
<feature type="domain" description="F5/8 type C" evidence="8">
    <location>
        <begin position="780"/>
        <end position="935"/>
    </location>
</feature>
<dbReference type="Pfam" id="PF00754">
    <property type="entry name" value="F5_F8_type_C"/>
    <property type="match status" value="1"/>
</dbReference>
<evidence type="ECO:0000256" key="4">
    <source>
        <dbReference type="ARBA" id="ARBA00023069"/>
    </source>
</evidence>
<dbReference type="Gene3D" id="2.60.120.260">
    <property type="entry name" value="Galactose-binding domain-like"/>
    <property type="match status" value="2"/>
</dbReference>
<name>A0A6F8YJP9_9ACTN</name>
<evidence type="ECO:0000256" key="3">
    <source>
        <dbReference type="ARBA" id="ARBA00022490"/>
    </source>
</evidence>
<evidence type="ECO:0000259" key="8">
    <source>
        <dbReference type="PROSITE" id="PS50022"/>
    </source>
</evidence>
<dbReference type="InterPro" id="IPR051941">
    <property type="entry name" value="BG_Antigen-Binding_Lectin"/>
</dbReference>
<feature type="domain" description="F5/8 type C" evidence="8">
    <location>
        <begin position="1042"/>
        <end position="1178"/>
    </location>
</feature>
<comment type="subcellular location">
    <subcellularLocation>
        <location evidence="1">Cell projection</location>
        <location evidence="1">Cilium</location>
    </subcellularLocation>
    <subcellularLocation>
        <location evidence="2">Cytoplasm</location>
    </subcellularLocation>
</comment>
<proteinExistence type="predicted"/>
<dbReference type="KEGG" id="psuu:Psuf_035010"/>
<dbReference type="InterPro" id="IPR013783">
    <property type="entry name" value="Ig-like_fold"/>
</dbReference>
<gene>
    <name evidence="9" type="ORF">Psuf_035010</name>
</gene>
<dbReference type="SUPFAM" id="SSF51126">
    <property type="entry name" value="Pectin lyase-like"/>
    <property type="match status" value="1"/>
</dbReference>
<dbReference type="InterPro" id="IPR033801">
    <property type="entry name" value="CBM6-CBM35-CBM36-like_1"/>
</dbReference>
<protein>
    <recommendedName>
        <fullName evidence="8">F5/8 type C domain-containing protein</fullName>
    </recommendedName>
</protein>
<keyword evidence="4" id="KW-0969">Cilium</keyword>
<organism evidence="9 10">
    <name type="scientific">Phytohabitans suffuscus</name>
    <dbReference type="NCBI Taxonomy" id="624315"/>
    <lineage>
        <taxon>Bacteria</taxon>
        <taxon>Bacillati</taxon>
        <taxon>Actinomycetota</taxon>
        <taxon>Actinomycetes</taxon>
        <taxon>Micromonosporales</taxon>
        <taxon>Micromonosporaceae</taxon>
    </lineage>
</organism>
<dbReference type="Gene3D" id="2.160.20.10">
    <property type="entry name" value="Single-stranded right-handed beta-helix, Pectin lyase-like"/>
    <property type="match status" value="1"/>
</dbReference>
<dbReference type="InterPro" id="IPR000421">
    <property type="entry name" value="FA58C"/>
</dbReference>
<evidence type="ECO:0000313" key="9">
    <source>
        <dbReference type="EMBL" id="BCB86188.1"/>
    </source>
</evidence>
<dbReference type="InterPro" id="IPR006626">
    <property type="entry name" value="PbH1"/>
</dbReference>
<sequence length="1178" mass="119651">MLPRPRTLAGAAATGVLVAAAASAILATPAVAAGGAGAPLPYVHVEAETSATNGTVIGPNYTYNTLEAEASGRRAVTLDATGEYVEFTVPTTANSMVVRISIPDTATGSVYTAPLSLYVDGVRQADITTTNKYSHLYGGYQFSNTPQGNHHWFYDEYQRLLPQMGAGTKVRVQKDANSSASSYTVDFMEFEQVAGALSQPAGSVSVTSHGADPTGAANSTNAFNAAIAAAGPGGTVWIPAGRFLVTGHLVLNNINIRGAGMWHSIVGGEGIGFYGRWIDQGGSTAVNMSNFQIRGEVVERCDSCQVNGIGGAISNSNINNIWIEHTKVGMWMDGPMTNLTFDRMRVRNQTADGMNFHKGVTNSVVSNSHFRNTGDDAMAMWSDQVENAGNTFHHNTVEQTQWANGMVIYGGRNNSMTDNVVIDSGISQGGGMHVANRFASTPLAGTTNVLRNTVIRSGSLDPNWQFGVGALWFDARDGAMTGAVVVDDMVIRNSPYEAIHFVSGSSITNVSIRNVSIDGVGTFVLQAQVGGSVSFANVQATRIGQASAPIYNCLGGGFQIVNAGGNGSWINGPTYAQCGQWPQPVSWPDSAGLTVAPSALDFGSQGTGTTSAARSVSVSNNGSAAVSLSGVSVTGDFAQTSNCGTSLAAGASCTVSVTFRPTAAGNRTGTLTIANSTAPATASLSGVGVAPGPVLNANPGSLSFGATTVGSTTAAQSVTVTNSGTSSATVSGVSASGDFAQTNNCGTLAVGASCTVNVTFRPTAEGSRTGSVTVTSNANNSPTTVGLSGSGIGSNTNIAAGKPASASSQANASLPAGNVTDGNAATYWESVNGAFPQWVQVDLGAATNVGRIALKLPPDAAWATRTQTLSVQTSTNGSSFTTVVPSAGHTFNPATGNTVSIGLPSGTSARYVRVNITANTGWPAGQASELEVYPGSGTPGGATLSAGASSLSFGSVPAGGASAAQGVTVTNTGNAAATVTGVSVTGDFTQTNNCGTSLAAGASCTVSVTFRPAATGSRTGTLTVNSSATNSPTTVALSGTGGGTTSVNLAAGRPASASSQQQNYTPGNVTDADQNTYWESANNAFPQWVQVDLGSAQSASRVVLQLPASWGARNQTLSIQGSTNGSTWTTVAASATYNFAPTVTITFPATTQRYFRVNITANTGWPAGQISSFQVWNT</sequence>
<dbReference type="Pfam" id="PF22816">
    <property type="entry name" value="CatAgl_D2"/>
    <property type="match status" value="1"/>
</dbReference>
<dbReference type="GO" id="GO:0005975">
    <property type="term" value="P:carbohydrate metabolic process"/>
    <property type="evidence" value="ECO:0007669"/>
    <property type="project" value="UniProtKB-ARBA"/>
</dbReference>
<dbReference type="SMART" id="SM00710">
    <property type="entry name" value="PbH1"/>
    <property type="match status" value="9"/>
</dbReference>
<feature type="region of interest" description="Disordered" evidence="6">
    <location>
        <begin position="764"/>
        <end position="789"/>
    </location>
</feature>
<keyword evidence="7" id="KW-0732">Signal</keyword>
<dbReference type="InterPro" id="IPR055149">
    <property type="entry name" value="Agl_cat_D2"/>
</dbReference>
<dbReference type="PROSITE" id="PS50022">
    <property type="entry name" value="FA58C_3"/>
    <property type="match status" value="2"/>
</dbReference>
<dbReference type="Pfam" id="PF22633">
    <property type="entry name" value="F5_F8_type_C_2"/>
    <property type="match status" value="1"/>
</dbReference>
<evidence type="ECO:0000313" key="10">
    <source>
        <dbReference type="Proteomes" id="UP000503011"/>
    </source>
</evidence>
<dbReference type="Proteomes" id="UP000503011">
    <property type="component" value="Chromosome"/>
</dbReference>
<feature type="region of interest" description="Disordered" evidence="6">
    <location>
        <begin position="1018"/>
        <end position="1042"/>
    </location>
</feature>
<keyword evidence="10" id="KW-1185">Reference proteome</keyword>
<dbReference type="InterPro" id="IPR053879">
    <property type="entry name" value="HYDIN_VesB_CFA65-like_Ig"/>
</dbReference>
<dbReference type="SMART" id="SM00231">
    <property type="entry name" value="FA58C"/>
    <property type="match status" value="2"/>
</dbReference>
<evidence type="ECO:0000256" key="6">
    <source>
        <dbReference type="SAM" id="MobiDB-lite"/>
    </source>
</evidence>
<dbReference type="GO" id="GO:0005737">
    <property type="term" value="C:cytoplasm"/>
    <property type="evidence" value="ECO:0007669"/>
    <property type="project" value="UniProtKB-SubCell"/>
</dbReference>
<dbReference type="SUPFAM" id="SSF49785">
    <property type="entry name" value="Galactose-binding domain-like"/>
    <property type="match status" value="2"/>
</dbReference>
<dbReference type="AlphaFoldDB" id="A0A6F8YJP9"/>
<dbReference type="Pfam" id="PF22815">
    <property type="entry name" value="CatAgl_D1"/>
    <property type="match status" value="1"/>
</dbReference>
<dbReference type="Gene3D" id="2.60.40.10">
    <property type="entry name" value="Immunoglobulins"/>
    <property type="match status" value="3"/>
</dbReference>
<dbReference type="PANTHER" id="PTHR45713">
    <property type="entry name" value="FTP DOMAIN-CONTAINING PROTEIN"/>
    <property type="match status" value="1"/>
</dbReference>
<evidence type="ECO:0000256" key="7">
    <source>
        <dbReference type="SAM" id="SignalP"/>
    </source>
</evidence>
<accession>A0A6F8YJP9</accession>
<dbReference type="Pfam" id="PF15780">
    <property type="entry name" value="ASH"/>
    <property type="match status" value="1"/>
</dbReference>
<reference evidence="9 10" key="1">
    <citation type="submission" date="2020-03" db="EMBL/GenBank/DDBJ databases">
        <title>Whole genome shotgun sequence of Phytohabitans suffuscus NBRC 105367.</title>
        <authorList>
            <person name="Komaki H."/>
            <person name="Tamura T."/>
        </authorList>
    </citation>
    <scope>NUCLEOTIDE SEQUENCE [LARGE SCALE GENOMIC DNA]</scope>
    <source>
        <strain evidence="9 10">NBRC 105367</strain>
    </source>
</reference>
<keyword evidence="5" id="KW-0966">Cell projection</keyword>